<sequence>MCTAADGGTLWKAQLGNVTHIQWARGDGWVLHYFDSDKPFYGSLDVNVPASVTPSDSKYGGIILAKYSAGYSRVDNEMLIRAVTGTNVGTNEGILTIKTNNGVPSTTHAVYKTALLDYTKEREVTLKANGGAFSDKSDTRTAIINLSDMSKLSDTPTRDGWFISDWNTKADRSGTSASVLAETVDKATATSDGFELYAQWDRDKGKPSLAYIDCSTESNTVRCAISIDYPNAESTTRELTAVKGSKLSWGQLGGISGVRLDNTGYKARASCVAENGCYWVSLDESSNNSNMTVQMPTTGAPEGLSLIGATAAGFCLIGLVTVAVKRSRM</sequence>
<keyword evidence="1" id="KW-0472">Membrane</keyword>
<dbReference type="Proteomes" id="UP000245876">
    <property type="component" value="Unassembled WGS sequence"/>
</dbReference>
<protein>
    <submittedName>
        <fullName evidence="2">Uncharacterized protein</fullName>
    </submittedName>
</protein>
<evidence type="ECO:0000313" key="2">
    <source>
        <dbReference type="EMBL" id="PWG62637.1"/>
    </source>
</evidence>
<dbReference type="InterPro" id="IPR042229">
    <property type="entry name" value="Listeria/Bacterioides_rpt_sf"/>
</dbReference>
<accession>A0A2U2N0P4</accession>
<evidence type="ECO:0000256" key="1">
    <source>
        <dbReference type="SAM" id="Phobius"/>
    </source>
</evidence>
<dbReference type="EMBL" id="QFFM01000033">
    <property type="protein sequence ID" value="PWG62637.1"/>
    <property type="molecule type" value="Genomic_DNA"/>
</dbReference>
<gene>
    <name evidence="2" type="ORF">DF196_11810</name>
</gene>
<evidence type="ECO:0000313" key="3">
    <source>
        <dbReference type="Proteomes" id="UP000245876"/>
    </source>
</evidence>
<keyword evidence="3" id="KW-1185">Reference proteome</keyword>
<dbReference type="AlphaFoldDB" id="A0A2U2N0P4"/>
<keyword evidence="1" id="KW-0812">Transmembrane</keyword>
<dbReference type="Gene3D" id="2.60.40.4270">
    <property type="entry name" value="Listeria-Bacteroides repeat domain"/>
    <property type="match status" value="1"/>
</dbReference>
<keyword evidence="1" id="KW-1133">Transmembrane helix</keyword>
<reference evidence="2 3" key="1">
    <citation type="journal article" date="2018" name="Int. J. Syst. Evol. Microbiol.">
        <title>Bifidobacterium callitrichidarum sp. nov. from the faeces of the emperor tamarin (Saguinus imperator).</title>
        <authorList>
            <person name="Modesto M."/>
            <person name="Michelini S."/>
            <person name="Sansosti M.C."/>
            <person name="De Filippo C."/>
            <person name="Cavalieri D."/>
            <person name="Qvirist L."/>
            <person name="Andlid T."/>
            <person name="Spiezio C."/>
            <person name="Sandri C."/>
            <person name="Pascarelli S."/>
            <person name="Sgorbati B."/>
            <person name="Mattarelli P."/>
        </authorList>
    </citation>
    <scope>NUCLEOTIDE SEQUENCE [LARGE SCALE GENOMIC DNA]</scope>
    <source>
        <strain evidence="2 3">TRI 5</strain>
    </source>
</reference>
<name>A0A2U2N0P4_9BIFI</name>
<comment type="caution">
    <text evidence="2">The sequence shown here is derived from an EMBL/GenBank/DDBJ whole genome shotgun (WGS) entry which is preliminary data.</text>
</comment>
<proteinExistence type="predicted"/>
<organism evidence="2 3">
    <name type="scientific">Bifidobacterium callitrichidarum</name>
    <dbReference type="NCBI Taxonomy" id="2052941"/>
    <lineage>
        <taxon>Bacteria</taxon>
        <taxon>Bacillati</taxon>
        <taxon>Actinomycetota</taxon>
        <taxon>Actinomycetes</taxon>
        <taxon>Bifidobacteriales</taxon>
        <taxon>Bifidobacteriaceae</taxon>
        <taxon>Bifidobacterium</taxon>
    </lineage>
</organism>
<feature type="transmembrane region" description="Helical" evidence="1">
    <location>
        <begin position="303"/>
        <end position="324"/>
    </location>
</feature>